<dbReference type="InterPro" id="IPR005153">
    <property type="entry name" value="MbtH-like_dom"/>
</dbReference>
<evidence type="ECO:0000259" key="1">
    <source>
        <dbReference type="SMART" id="SM00923"/>
    </source>
</evidence>
<dbReference type="Gene3D" id="3.90.820.10">
    <property type="entry name" value="Structural Genomics, Unknown Function 30-nov-00 1gh9 Mol_id"/>
    <property type="match status" value="1"/>
</dbReference>
<feature type="domain" description="MbtH-like" evidence="1">
    <location>
        <begin position="3"/>
        <end position="53"/>
    </location>
</feature>
<protein>
    <submittedName>
        <fullName evidence="2">MbtH family protein</fullName>
    </submittedName>
</protein>
<proteinExistence type="predicted"/>
<dbReference type="InterPro" id="IPR038020">
    <property type="entry name" value="MbtH-like_sf"/>
</dbReference>
<sequence length="73" mass="8035">MTNPFEDETAQYLALVNDEGQHSLWPATIPVPPGWRTALGPATRQECLDHIAEVWTDMRPASLAMQMDGAAGR</sequence>
<reference evidence="2 3" key="1">
    <citation type="submission" date="2020-02" db="EMBL/GenBank/DDBJ databases">
        <title>Acidophilic actinobacteria isolated from forest soil.</title>
        <authorList>
            <person name="Golinska P."/>
        </authorList>
    </citation>
    <scope>NUCLEOTIDE SEQUENCE [LARGE SCALE GENOMIC DNA]</scope>
    <source>
        <strain evidence="2 3">NL8</strain>
    </source>
</reference>
<dbReference type="Pfam" id="PF03621">
    <property type="entry name" value="MbtH"/>
    <property type="match status" value="1"/>
</dbReference>
<accession>A0ABS5L8V5</accession>
<dbReference type="InterPro" id="IPR037407">
    <property type="entry name" value="MLP_fam"/>
</dbReference>
<dbReference type="Proteomes" id="UP000730482">
    <property type="component" value="Unassembled WGS sequence"/>
</dbReference>
<organism evidence="2 3">
    <name type="scientific">Catenulispora pinistramenti</name>
    <dbReference type="NCBI Taxonomy" id="2705254"/>
    <lineage>
        <taxon>Bacteria</taxon>
        <taxon>Bacillati</taxon>
        <taxon>Actinomycetota</taxon>
        <taxon>Actinomycetes</taxon>
        <taxon>Catenulisporales</taxon>
        <taxon>Catenulisporaceae</taxon>
        <taxon>Catenulispora</taxon>
    </lineage>
</organism>
<dbReference type="EMBL" id="JAAFYZ010000552">
    <property type="protein sequence ID" value="MBS2554782.1"/>
    <property type="molecule type" value="Genomic_DNA"/>
</dbReference>
<gene>
    <name evidence="2" type="ORF">KGQ19_48830</name>
</gene>
<evidence type="ECO:0000313" key="3">
    <source>
        <dbReference type="Proteomes" id="UP000730482"/>
    </source>
</evidence>
<name>A0ABS5L8V5_9ACTN</name>
<dbReference type="SMART" id="SM00923">
    <property type="entry name" value="MbtH"/>
    <property type="match status" value="1"/>
</dbReference>
<comment type="caution">
    <text evidence="2">The sequence shown here is derived from an EMBL/GenBank/DDBJ whole genome shotgun (WGS) entry which is preliminary data.</text>
</comment>
<evidence type="ECO:0000313" key="2">
    <source>
        <dbReference type="EMBL" id="MBS2554782.1"/>
    </source>
</evidence>
<dbReference type="RefSeq" id="WP_212022495.1">
    <property type="nucleotide sequence ID" value="NZ_JAAFYZ010000552.1"/>
</dbReference>
<dbReference type="PANTHER" id="PTHR38444">
    <property type="entry name" value="ENTEROBACTIN BIOSYNTHESIS PROTEIN YBDZ"/>
    <property type="match status" value="1"/>
</dbReference>
<dbReference type="SUPFAM" id="SSF160582">
    <property type="entry name" value="MbtH-like"/>
    <property type="match status" value="1"/>
</dbReference>
<keyword evidence="3" id="KW-1185">Reference proteome</keyword>
<dbReference type="PANTHER" id="PTHR38444:SF1">
    <property type="entry name" value="ENTEROBACTIN BIOSYNTHESIS PROTEIN YBDZ"/>
    <property type="match status" value="1"/>
</dbReference>